<dbReference type="PROSITE" id="PS50075">
    <property type="entry name" value="CARRIER"/>
    <property type="match status" value="1"/>
</dbReference>
<name>A0A098L9T5_9BACT</name>
<dbReference type="Gene3D" id="1.10.1200.10">
    <property type="entry name" value="ACP-like"/>
    <property type="match status" value="1"/>
</dbReference>
<dbReference type="InterPro" id="IPR001242">
    <property type="entry name" value="Condensation_dom"/>
</dbReference>
<feature type="domain" description="Carrier" evidence="1">
    <location>
        <begin position="1590"/>
        <end position="1666"/>
    </location>
</feature>
<dbReference type="InterPro" id="IPR023213">
    <property type="entry name" value="CAT-like_dom_sf"/>
</dbReference>
<dbReference type="InterPro" id="IPR010071">
    <property type="entry name" value="AA_adenyl_dom"/>
</dbReference>
<dbReference type="InterPro" id="IPR000873">
    <property type="entry name" value="AMP-dep_synth/lig_dom"/>
</dbReference>
<dbReference type="Gene3D" id="3.30.559.10">
    <property type="entry name" value="Chloramphenicol acetyltransferase-like domain"/>
    <property type="match status" value="1"/>
</dbReference>
<dbReference type="InterPro" id="IPR025110">
    <property type="entry name" value="AMP-bd_C"/>
</dbReference>
<dbReference type="STRING" id="153721.MYP_400"/>
<dbReference type="Pfam" id="PF00501">
    <property type="entry name" value="AMP-binding"/>
    <property type="match status" value="2"/>
</dbReference>
<dbReference type="PANTHER" id="PTHR45527:SF1">
    <property type="entry name" value="FATTY ACID SYNTHASE"/>
    <property type="match status" value="1"/>
</dbReference>
<sequence length="1705" mass="192384">MHPDKIAYSFINTEGILSEEITYKSLLSFCISFAKHIDNNAGDSDAAILLFPAGLDYIKSFFATGISGKTVIPLPLPANPDSTNFIALIKTISGQNSKKVAIITNKVIKESLDKLFSDFNIIAIEHTLLEETVFFKEPNENACFLFTSGSTSTPKGVIITQDNLIHNGASVTSRYGYSENSITVSWLPHFHAFGMLVNIIYPLFSGSGSILFTPSDFAADPLRWIQHLSYFKATHTGSPNFGFDCAAIEAEKNNTSCDLTALSVAFCAGEPIKQNTYHRFYNKFKSHNLRVDFFKPMYGMSEACTVAAKDSGTPVFMQIDLQALNQNKISKSSEIGTSKTISGCGTPLPGVDILIIKDDHQQAASDEIGEIWISGPSLFKNYTNTSHNDSGFAERNGKRYFKTGDLGFIKDEELFIAGRTKEVIIINGKNHYPADIETSVAISDTLLADVRKIVFSIIDNHSDEKIIAIAEEPPEVNEINILCKKVAASVLEYNGIRLGELIFVKRGSLPTTASGKLQRNACKNLFQSNSLAITFHKDYYAEIHSKNDAYEENTITIQIREFFSDFNKSSFKGNPENISIFELGSIELIRLSRKIKNHYDINIEVSEIVTSENIRKLGDLVLKKISEPKTTTENSYNKESGVHVKSGLSINQRGLLIDYSRNHHTFRYNTPLAFQLSDKINITLLAKVLDEIQDNHPVLRGRIIEIDNQPVFTISEKKVSLRISNVPGDRNEITQHILSKAWIPFKPSETESLFHTEIIQGSNDKKYLYLNASHLLLDGMSCQILLKEIVRLYNQKDINITEEWGKVTDLQFLNFADWESKNLLQTNSESLKEYWTSKNNLFQGLNLPYDAQSSNSSSPGILCFSLPEDLLVAADTIAQKNKISRYALFLSAYFVLLYKYTRQESLTIGTAFLNRPEEQFETALGFFSNVQPVYSDVKPDTPFQNFASSIYAEINKLISFQSYPYPELVKFLRETGISCDSLLFQTFFLYQDWLTDLEENTVFQNQIFEVNQAAVGDLTFELLRTIDESKILVKYNADRFNKSTIEFIADNYFDILERISTAPENTIRELLNLSEKEKNLLNTWNSTYKEIPKISNLYTIFEEKANSHPEKVAIITSNSTMTYNELYYQVQILSNSLYDFGIKKGSRVAILLSRTENIPMAFLSLYKIGATYIPLDPELPENRLNYILEHASPDLVLTSGIRPKGYPILDINNGIVQNSYTIQTEFYAPDDTLCLIYTSGSTGKPKGVEVPYHGFLNFYQAIIESPGITDKDIILAISTISFDISFTEIIVPLLTGSSVYIASEEEQKSGEELRRIIESYKITILQGTPTTFKLILKSGWDNTTSLKKAISTGEALPQEIAKGILSTGVELWDLYGPTEATIESTYCQITNSNDISIGRPLANTRLHVLDESFYPVPIGAQGELYIAGDGLAKGYLNQPELTEEKFIRITDQPVHEQVIYKTGDIVRFSTDGMLYYYGRNDHQVKVRGYRIELEEIEHILKNYQNITDCCVSAEKNVSGNIELKACIISDSGQLNIQEIQVHLKKFLPTYMIPSSFYKRAELPLLPNGKIDRNLLFTNGEYLTAKIDKSENTNDIEKQIIQIWEEVLGKAASGMERAFFDEGGSSLLIPELQNKFIQYFPELRIRLVDFFKYTTIRAQANWIEKENLTAVRKVSKPLALTISEKETGAIEIIETQLRKDIRINYR</sequence>
<accession>A0A098L9T5</accession>
<dbReference type="SUPFAM" id="SSF56801">
    <property type="entry name" value="Acetyl-CoA synthetase-like"/>
    <property type="match status" value="2"/>
</dbReference>
<keyword evidence="3" id="KW-1185">Reference proteome</keyword>
<comment type="caution">
    <text evidence="2">The sequence shown here is derived from an EMBL/GenBank/DDBJ whole genome shotgun (WGS) entry which is preliminary data.</text>
</comment>
<dbReference type="Gene3D" id="3.30.300.30">
    <property type="match status" value="2"/>
</dbReference>
<dbReference type="SUPFAM" id="SSF47336">
    <property type="entry name" value="ACP-like"/>
    <property type="match status" value="1"/>
</dbReference>
<evidence type="ECO:0000259" key="1">
    <source>
        <dbReference type="PROSITE" id="PS50075"/>
    </source>
</evidence>
<dbReference type="Pfam" id="PF00550">
    <property type="entry name" value="PP-binding"/>
    <property type="match status" value="1"/>
</dbReference>
<dbReference type="GO" id="GO:0005737">
    <property type="term" value="C:cytoplasm"/>
    <property type="evidence" value="ECO:0007669"/>
    <property type="project" value="TreeGrafter"/>
</dbReference>
<dbReference type="eggNOG" id="COG1020">
    <property type="taxonomic scope" value="Bacteria"/>
</dbReference>
<dbReference type="GO" id="GO:0031177">
    <property type="term" value="F:phosphopantetheine binding"/>
    <property type="evidence" value="ECO:0007669"/>
    <property type="project" value="TreeGrafter"/>
</dbReference>
<dbReference type="InterPro" id="IPR045851">
    <property type="entry name" value="AMP-bd_C_sf"/>
</dbReference>
<proteinExistence type="predicted"/>
<dbReference type="GO" id="GO:0003824">
    <property type="term" value="F:catalytic activity"/>
    <property type="evidence" value="ECO:0007669"/>
    <property type="project" value="InterPro"/>
</dbReference>
<dbReference type="GO" id="GO:0044550">
    <property type="term" value="P:secondary metabolite biosynthetic process"/>
    <property type="evidence" value="ECO:0007669"/>
    <property type="project" value="TreeGrafter"/>
</dbReference>
<dbReference type="SUPFAM" id="SSF52777">
    <property type="entry name" value="CoA-dependent acyltransferases"/>
    <property type="match status" value="2"/>
</dbReference>
<dbReference type="InterPro" id="IPR042099">
    <property type="entry name" value="ANL_N_sf"/>
</dbReference>
<dbReference type="Pfam" id="PF23024">
    <property type="entry name" value="AMP-dom_DIP2-like"/>
    <property type="match status" value="1"/>
</dbReference>
<dbReference type="Proteomes" id="UP000030185">
    <property type="component" value="Unassembled WGS sequence"/>
</dbReference>
<dbReference type="NCBIfam" id="TIGR01733">
    <property type="entry name" value="AA-adenyl-dom"/>
    <property type="match status" value="1"/>
</dbReference>
<dbReference type="EMBL" id="BBLT01000001">
    <property type="protein sequence ID" value="GAL83174.1"/>
    <property type="molecule type" value="Genomic_DNA"/>
</dbReference>
<dbReference type="Gene3D" id="3.30.559.30">
    <property type="entry name" value="Nonribosomal peptide synthetase, condensation domain"/>
    <property type="match status" value="1"/>
</dbReference>
<evidence type="ECO:0000313" key="2">
    <source>
        <dbReference type="EMBL" id="GAL83174.1"/>
    </source>
</evidence>
<dbReference type="Pfam" id="PF00668">
    <property type="entry name" value="Condensation"/>
    <property type="match status" value="1"/>
</dbReference>
<dbReference type="GO" id="GO:0043041">
    <property type="term" value="P:amino acid activation for nonribosomal peptide biosynthetic process"/>
    <property type="evidence" value="ECO:0007669"/>
    <property type="project" value="TreeGrafter"/>
</dbReference>
<dbReference type="InterPro" id="IPR009081">
    <property type="entry name" value="PP-bd_ACP"/>
</dbReference>
<reference evidence="2 3" key="1">
    <citation type="submission" date="2014-09" db="EMBL/GenBank/DDBJ databases">
        <title>Sporocytophaga myxococcoides PG-01 genome sequencing.</title>
        <authorList>
            <person name="Liu L."/>
            <person name="Gao P.J."/>
            <person name="Chen G.J."/>
            <person name="Wang L.S."/>
        </authorList>
    </citation>
    <scope>NUCLEOTIDE SEQUENCE [LARGE SCALE GENOMIC DNA]</scope>
    <source>
        <strain evidence="2 3">PG-01</strain>
    </source>
</reference>
<protein>
    <submittedName>
        <fullName evidence="2">Non-ribosomal peptide synthetase module containing protein</fullName>
    </submittedName>
</protein>
<dbReference type="Gene3D" id="3.40.50.12780">
    <property type="entry name" value="N-terminal domain of ligase-like"/>
    <property type="match status" value="2"/>
</dbReference>
<dbReference type="InterPro" id="IPR020845">
    <property type="entry name" value="AMP-binding_CS"/>
</dbReference>
<dbReference type="CDD" id="cd05930">
    <property type="entry name" value="A_NRPS"/>
    <property type="match status" value="1"/>
</dbReference>
<dbReference type="PANTHER" id="PTHR45527">
    <property type="entry name" value="NONRIBOSOMAL PEPTIDE SYNTHETASE"/>
    <property type="match status" value="1"/>
</dbReference>
<organism evidence="2 3">
    <name type="scientific">Sporocytophaga myxococcoides</name>
    <dbReference type="NCBI Taxonomy" id="153721"/>
    <lineage>
        <taxon>Bacteria</taxon>
        <taxon>Pseudomonadati</taxon>
        <taxon>Bacteroidota</taxon>
        <taxon>Cytophagia</taxon>
        <taxon>Cytophagales</taxon>
        <taxon>Cytophagaceae</taxon>
        <taxon>Sporocytophaga</taxon>
    </lineage>
</organism>
<gene>
    <name evidence="2" type="ORF">MYP_400</name>
</gene>
<evidence type="ECO:0000313" key="3">
    <source>
        <dbReference type="Proteomes" id="UP000030185"/>
    </source>
</evidence>
<dbReference type="InterPro" id="IPR036736">
    <property type="entry name" value="ACP-like_sf"/>
</dbReference>
<dbReference type="PROSITE" id="PS00455">
    <property type="entry name" value="AMP_BINDING"/>
    <property type="match status" value="2"/>
</dbReference>